<dbReference type="InParanoid" id="A0A212EJY8"/>
<accession>A0A212EJY8</accession>
<organism evidence="2 3">
    <name type="scientific">Danaus plexippus plexippus</name>
    <dbReference type="NCBI Taxonomy" id="278856"/>
    <lineage>
        <taxon>Eukaryota</taxon>
        <taxon>Metazoa</taxon>
        <taxon>Ecdysozoa</taxon>
        <taxon>Arthropoda</taxon>
        <taxon>Hexapoda</taxon>
        <taxon>Insecta</taxon>
        <taxon>Pterygota</taxon>
        <taxon>Neoptera</taxon>
        <taxon>Endopterygota</taxon>
        <taxon>Lepidoptera</taxon>
        <taxon>Glossata</taxon>
        <taxon>Ditrysia</taxon>
        <taxon>Papilionoidea</taxon>
        <taxon>Nymphalidae</taxon>
        <taxon>Danainae</taxon>
        <taxon>Danaini</taxon>
        <taxon>Danaina</taxon>
        <taxon>Danaus</taxon>
        <taxon>Danaus</taxon>
    </lineage>
</organism>
<evidence type="ECO:0000313" key="3">
    <source>
        <dbReference type="Proteomes" id="UP000007151"/>
    </source>
</evidence>
<evidence type="ECO:0000256" key="1">
    <source>
        <dbReference type="SAM" id="MobiDB-lite"/>
    </source>
</evidence>
<dbReference type="EMBL" id="AGBW02014361">
    <property type="protein sequence ID" value="OWR41794.1"/>
    <property type="molecule type" value="Genomic_DNA"/>
</dbReference>
<keyword evidence="3" id="KW-1185">Reference proteome</keyword>
<gene>
    <name evidence="2" type="ORF">KGM_209899</name>
</gene>
<protein>
    <submittedName>
        <fullName evidence="2">Uncharacterized protein</fullName>
    </submittedName>
</protein>
<name>A0A212EJY8_DANPL</name>
<proteinExistence type="predicted"/>
<dbReference type="AlphaFoldDB" id="A0A212EJY8"/>
<evidence type="ECO:0000313" key="2">
    <source>
        <dbReference type="EMBL" id="OWR41794.1"/>
    </source>
</evidence>
<comment type="caution">
    <text evidence="2">The sequence shown here is derived from an EMBL/GenBank/DDBJ whole genome shotgun (WGS) entry which is preliminary data.</text>
</comment>
<dbReference type="KEGG" id="dpl:KGM_209899"/>
<dbReference type="Proteomes" id="UP000007151">
    <property type="component" value="Unassembled WGS sequence"/>
</dbReference>
<sequence length="76" mass="8386">MYITQRKKCPPAPPHPQRTKETASGMPRDATGCHDEKELQAGQPGRVTGSGTLLKNKPNQRLCTKILESVDLQECI</sequence>
<reference evidence="2 3" key="1">
    <citation type="journal article" date="2011" name="Cell">
        <title>The monarch butterfly genome yields insights into long-distance migration.</title>
        <authorList>
            <person name="Zhan S."/>
            <person name="Merlin C."/>
            <person name="Boore J.L."/>
            <person name="Reppert S.M."/>
        </authorList>
    </citation>
    <scope>NUCLEOTIDE SEQUENCE [LARGE SCALE GENOMIC DNA]</scope>
    <source>
        <strain evidence="2">F-2</strain>
    </source>
</reference>
<feature type="region of interest" description="Disordered" evidence="1">
    <location>
        <begin position="1"/>
        <end position="55"/>
    </location>
</feature>